<dbReference type="SUPFAM" id="SSF52540">
    <property type="entry name" value="P-loop containing nucleoside triphosphate hydrolases"/>
    <property type="match status" value="1"/>
</dbReference>
<gene>
    <name evidence="10" type="ORF">GH714_017577</name>
</gene>
<organism evidence="10 11">
    <name type="scientific">Hevea brasiliensis</name>
    <name type="common">Para rubber tree</name>
    <name type="synonym">Siphonia brasiliensis</name>
    <dbReference type="NCBI Taxonomy" id="3981"/>
    <lineage>
        <taxon>Eukaryota</taxon>
        <taxon>Viridiplantae</taxon>
        <taxon>Streptophyta</taxon>
        <taxon>Embryophyta</taxon>
        <taxon>Tracheophyta</taxon>
        <taxon>Spermatophyta</taxon>
        <taxon>Magnoliopsida</taxon>
        <taxon>eudicotyledons</taxon>
        <taxon>Gunneridae</taxon>
        <taxon>Pentapetalae</taxon>
        <taxon>rosids</taxon>
        <taxon>fabids</taxon>
        <taxon>Malpighiales</taxon>
        <taxon>Euphorbiaceae</taxon>
        <taxon>Crotonoideae</taxon>
        <taxon>Micrandreae</taxon>
        <taxon>Hevea</taxon>
    </lineage>
</organism>
<keyword evidence="6 8" id="KW-1133">Transmembrane helix</keyword>
<dbReference type="InterPro" id="IPR027417">
    <property type="entry name" value="P-loop_NTPase"/>
</dbReference>
<evidence type="ECO:0000313" key="11">
    <source>
        <dbReference type="Proteomes" id="UP000467840"/>
    </source>
</evidence>
<keyword evidence="2" id="KW-0813">Transport</keyword>
<dbReference type="Gene3D" id="3.40.50.300">
    <property type="entry name" value="P-loop containing nucleotide triphosphate hydrolases"/>
    <property type="match status" value="1"/>
</dbReference>
<dbReference type="SUPFAM" id="SSF90123">
    <property type="entry name" value="ABC transporter transmembrane region"/>
    <property type="match status" value="1"/>
</dbReference>
<dbReference type="GO" id="GO:0016020">
    <property type="term" value="C:membrane"/>
    <property type="evidence" value="ECO:0007669"/>
    <property type="project" value="UniProtKB-SubCell"/>
</dbReference>
<evidence type="ECO:0000313" key="10">
    <source>
        <dbReference type="EMBL" id="KAF2286539.1"/>
    </source>
</evidence>
<evidence type="ECO:0000256" key="5">
    <source>
        <dbReference type="ARBA" id="ARBA00022840"/>
    </source>
</evidence>
<evidence type="ECO:0000256" key="6">
    <source>
        <dbReference type="ARBA" id="ARBA00022989"/>
    </source>
</evidence>
<feature type="transmembrane region" description="Helical" evidence="8">
    <location>
        <begin position="299"/>
        <end position="318"/>
    </location>
</feature>
<reference evidence="10 11" key="1">
    <citation type="journal article" date="2020" name="Mol. Plant">
        <title>The Chromosome-Based Rubber Tree Genome Provides New Insights into Spurge Genome Evolution and Rubber Biosynthesis.</title>
        <authorList>
            <person name="Liu J."/>
            <person name="Shi C."/>
            <person name="Shi C.C."/>
            <person name="Li W."/>
            <person name="Zhang Q.J."/>
            <person name="Zhang Y."/>
            <person name="Li K."/>
            <person name="Lu H.F."/>
            <person name="Shi C."/>
            <person name="Zhu S.T."/>
            <person name="Xiao Z.Y."/>
            <person name="Nan H."/>
            <person name="Yue Y."/>
            <person name="Zhu X.G."/>
            <person name="Wu Y."/>
            <person name="Hong X.N."/>
            <person name="Fan G.Y."/>
            <person name="Tong Y."/>
            <person name="Zhang D."/>
            <person name="Mao C.L."/>
            <person name="Liu Y.L."/>
            <person name="Hao S.J."/>
            <person name="Liu W.Q."/>
            <person name="Lv M.Q."/>
            <person name="Zhang H.B."/>
            <person name="Liu Y."/>
            <person name="Hu-Tang G.R."/>
            <person name="Wang J.P."/>
            <person name="Wang J.H."/>
            <person name="Sun Y.H."/>
            <person name="Ni S.B."/>
            <person name="Chen W.B."/>
            <person name="Zhang X.C."/>
            <person name="Jiao Y.N."/>
            <person name="Eichler E.E."/>
            <person name="Li G.H."/>
            <person name="Liu X."/>
            <person name="Gao L.Z."/>
        </authorList>
    </citation>
    <scope>NUCLEOTIDE SEQUENCE [LARGE SCALE GENOMIC DNA]</scope>
    <source>
        <strain evidence="11">cv. GT1</strain>
        <tissue evidence="10">Leaf</tissue>
    </source>
</reference>
<comment type="subcellular location">
    <subcellularLocation>
        <location evidence="1">Membrane</location>
        <topology evidence="1">Multi-pass membrane protein</topology>
    </subcellularLocation>
</comment>
<dbReference type="AlphaFoldDB" id="A0A6A6KG92"/>
<feature type="transmembrane region" description="Helical" evidence="8">
    <location>
        <begin position="378"/>
        <end position="402"/>
    </location>
</feature>
<dbReference type="InterPro" id="IPR050173">
    <property type="entry name" value="ABC_transporter_C-like"/>
</dbReference>
<evidence type="ECO:0000256" key="3">
    <source>
        <dbReference type="ARBA" id="ARBA00022692"/>
    </source>
</evidence>
<name>A0A6A6KG92_HEVBR</name>
<accession>A0A6A6KG92</accession>
<feature type="domain" description="ABC transmembrane type-1" evidence="9">
    <location>
        <begin position="272"/>
        <end position="441"/>
    </location>
</feature>
<dbReference type="CDD" id="cd18579">
    <property type="entry name" value="ABC_6TM_ABCC_D1"/>
    <property type="match status" value="1"/>
</dbReference>
<dbReference type="PROSITE" id="PS50929">
    <property type="entry name" value="ABC_TM1F"/>
    <property type="match status" value="1"/>
</dbReference>
<dbReference type="InterPro" id="IPR011527">
    <property type="entry name" value="ABC1_TM_dom"/>
</dbReference>
<feature type="transmembrane region" description="Helical" evidence="8">
    <location>
        <begin position="211"/>
        <end position="232"/>
    </location>
</feature>
<dbReference type="InterPro" id="IPR036640">
    <property type="entry name" value="ABC1_TM_sf"/>
</dbReference>
<proteinExistence type="predicted"/>
<dbReference type="GO" id="GO:0005524">
    <property type="term" value="F:ATP binding"/>
    <property type="evidence" value="ECO:0007669"/>
    <property type="project" value="UniProtKB-KW"/>
</dbReference>
<keyword evidence="4" id="KW-0547">Nucleotide-binding</keyword>
<evidence type="ECO:0000256" key="2">
    <source>
        <dbReference type="ARBA" id="ARBA00022448"/>
    </source>
</evidence>
<dbReference type="EMBL" id="JAAGAX010000017">
    <property type="protein sequence ID" value="KAF2286539.1"/>
    <property type="molecule type" value="Genomic_DNA"/>
</dbReference>
<sequence length="611" mass="68308">MTSTSAAVTMVISITHGIERSLRVAETLSCIFLDVVSAFGFSFSDWVRTKMKWDSRAGDKIDLFIDIADVAFSLLLLACRFSSIELPTPLPETNIVDFISLPLSALLGFNALTFSGNIGLEHPLLQEHNGVTKESASFTCAGVWSQLTFQWLNPLFKKGRIQKLELCHIPLVPQSETAESASSLLEESLGKGKTESSNLPKAIAYAIWKSLTINGVNTIASYMGPLLITSFLDFLSEKQDDSRNLYGLILAFIFFLSKTMESLTQRQWYFGAQRIGIRVRAALMVFLALVILYRNLGAAPSFAALSSTILAMVSNIPLANKQEKLHSRIMEAKDSRIKATSEALKRMRVLKLYSWDSAFKDKLLQLRETERKRLQEHLYIKSFIPFLFWTSPALVSVITFGVCILLKTPLTTGTVLSALATFRILQEPVYNLPELISMIAQTKVSVNRIQEFLSEEDQRKQIPYQISQASDIAIEIETGEYAWETSDQNSRKPIIKIREKMKIKKGYKVALCGSVGSGKSSLLCSILGEIPRISEAGIKVHGTKAYVPQSAWIQTGTVRENVLFGKDLDKTFYEDVLEGYALNQDIGIWVDRDLKLEWRTKAENSTSKGCL</sequence>
<dbReference type="FunFam" id="1.20.1560.10:FF:000003">
    <property type="entry name" value="ABC transporter C family member 10"/>
    <property type="match status" value="1"/>
</dbReference>
<dbReference type="PANTHER" id="PTHR24223">
    <property type="entry name" value="ATP-BINDING CASSETTE SUB-FAMILY C"/>
    <property type="match status" value="1"/>
</dbReference>
<evidence type="ECO:0000256" key="7">
    <source>
        <dbReference type="ARBA" id="ARBA00023136"/>
    </source>
</evidence>
<dbReference type="Pfam" id="PF00664">
    <property type="entry name" value="ABC_membrane"/>
    <property type="match status" value="1"/>
</dbReference>
<dbReference type="InterPro" id="IPR044746">
    <property type="entry name" value="ABCC_6TM_D1"/>
</dbReference>
<feature type="transmembrane region" description="Helical" evidence="8">
    <location>
        <begin position="244"/>
        <end position="263"/>
    </location>
</feature>
<protein>
    <recommendedName>
        <fullName evidence="9">ABC transmembrane type-1 domain-containing protein</fullName>
    </recommendedName>
</protein>
<dbReference type="GO" id="GO:0140359">
    <property type="term" value="F:ABC-type transporter activity"/>
    <property type="evidence" value="ECO:0007669"/>
    <property type="project" value="InterPro"/>
</dbReference>
<evidence type="ECO:0000256" key="1">
    <source>
        <dbReference type="ARBA" id="ARBA00004141"/>
    </source>
</evidence>
<keyword evidence="3 8" id="KW-0812">Transmembrane</keyword>
<keyword evidence="11" id="KW-1185">Reference proteome</keyword>
<dbReference type="PANTHER" id="PTHR24223:SF222">
    <property type="entry name" value="OS01G0902100 PROTEIN"/>
    <property type="match status" value="1"/>
</dbReference>
<comment type="caution">
    <text evidence="10">The sequence shown here is derived from an EMBL/GenBank/DDBJ whole genome shotgun (WGS) entry which is preliminary data.</text>
</comment>
<evidence type="ECO:0000259" key="9">
    <source>
        <dbReference type="PROSITE" id="PS50929"/>
    </source>
</evidence>
<evidence type="ECO:0000256" key="8">
    <source>
        <dbReference type="SAM" id="Phobius"/>
    </source>
</evidence>
<dbReference type="Proteomes" id="UP000467840">
    <property type="component" value="Chromosome 3"/>
</dbReference>
<keyword evidence="7 8" id="KW-0472">Membrane</keyword>
<feature type="transmembrane region" description="Helical" evidence="8">
    <location>
        <begin position="275"/>
        <end position="293"/>
    </location>
</feature>
<evidence type="ECO:0000256" key="4">
    <source>
        <dbReference type="ARBA" id="ARBA00022741"/>
    </source>
</evidence>
<keyword evidence="5" id="KW-0067">ATP-binding</keyword>
<dbReference type="Gene3D" id="1.20.1560.10">
    <property type="entry name" value="ABC transporter type 1, transmembrane domain"/>
    <property type="match status" value="1"/>
</dbReference>